<dbReference type="STRING" id="869212.Turpa_0859"/>
<dbReference type="AlphaFoldDB" id="I4B2K3"/>
<dbReference type="Proteomes" id="UP000006048">
    <property type="component" value="Chromosome"/>
</dbReference>
<dbReference type="HOGENOM" id="CLU_2450990_0_0_12"/>
<organism evidence="2 3">
    <name type="scientific">Turneriella parva (strain ATCC BAA-1111 / DSM 21527 / NCTC 11395 / H)</name>
    <name type="common">Leptospira parva</name>
    <dbReference type="NCBI Taxonomy" id="869212"/>
    <lineage>
        <taxon>Bacteria</taxon>
        <taxon>Pseudomonadati</taxon>
        <taxon>Spirochaetota</taxon>
        <taxon>Spirochaetia</taxon>
        <taxon>Leptospirales</taxon>
        <taxon>Leptospiraceae</taxon>
        <taxon>Turneriella</taxon>
    </lineage>
</organism>
<protein>
    <submittedName>
        <fullName evidence="2">Uncharacterized protein</fullName>
    </submittedName>
</protein>
<reference evidence="2 3" key="1">
    <citation type="submission" date="2012-06" db="EMBL/GenBank/DDBJ databases">
        <title>The complete chromosome of genome of Turneriella parva DSM 21527.</title>
        <authorList>
            <consortium name="US DOE Joint Genome Institute (JGI-PGF)"/>
            <person name="Lucas S."/>
            <person name="Han J."/>
            <person name="Lapidus A."/>
            <person name="Bruce D."/>
            <person name="Goodwin L."/>
            <person name="Pitluck S."/>
            <person name="Peters L."/>
            <person name="Kyrpides N."/>
            <person name="Mavromatis K."/>
            <person name="Ivanova N."/>
            <person name="Mikhailova N."/>
            <person name="Chertkov O."/>
            <person name="Detter J.C."/>
            <person name="Tapia R."/>
            <person name="Han C."/>
            <person name="Land M."/>
            <person name="Hauser L."/>
            <person name="Markowitz V."/>
            <person name="Cheng J.-F."/>
            <person name="Hugenholtz P."/>
            <person name="Woyke T."/>
            <person name="Wu D."/>
            <person name="Gronow S."/>
            <person name="Wellnitz S."/>
            <person name="Brambilla E."/>
            <person name="Klenk H.-P."/>
            <person name="Eisen J.A."/>
        </authorList>
    </citation>
    <scope>NUCLEOTIDE SEQUENCE [LARGE SCALE GENOMIC DNA]</scope>
    <source>
        <strain evidence="3">ATCC BAA-1111 / DSM 21527 / NCTC 11395 / H</strain>
    </source>
</reference>
<dbReference type="RefSeq" id="WP_014802028.1">
    <property type="nucleotide sequence ID" value="NC_018020.1"/>
</dbReference>
<feature type="transmembrane region" description="Helical" evidence="1">
    <location>
        <begin position="12"/>
        <end position="28"/>
    </location>
</feature>
<accession>I4B2K3</accession>
<name>I4B2K3_TURPD</name>
<dbReference type="OrthoDB" id="9985929at2"/>
<proteinExistence type="predicted"/>
<dbReference type="EMBL" id="CP002959">
    <property type="protein sequence ID" value="AFM11510.1"/>
    <property type="molecule type" value="Genomic_DNA"/>
</dbReference>
<keyword evidence="1" id="KW-1133">Transmembrane helix</keyword>
<sequence>MAAGDGNPLQKFAMQILLLVVGVALVLSRDYWGKPHAVLLAGVFFLNLLWITVVLGHDLPIWSWLRNNIVGNLAMILIILANIVAIVVSAVFY</sequence>
<dbReference type="KEGG" id="tpx:Turpa_0859"/>
<keyword evidence="1" id="KW-0472">Membrane</keyword>
<gene>
    <name evidence="2" type="ordered locus">Turpa_0859</name>
</gene>
<keyword evidence="1" id="KW-0812">Transmembrane</keyword>
<feature type="transmembrane region" description="Helical" evidence="1">
    <location>
        <begin position="37"/>
        <end position="57"/>
    </location>
</feature>
<evidence type="ECO:0000313" key="3">
    <source>
        <dbReference type="Proteomes" id="UP000006048"/>
    </source>
</evidence>
<evidence type="ECO:0000313" key="2">
    <source>
        <dbReference type="EMBL" id="AFM11510.1"/>
    </source>
</evidence>
<feature type="transmembrane region" description="Helical" evidence="1">
    <location>
        <begin position="69"/>
        <end position="92"/>
    </location>
</feature>
<evidence type="ECO:0000256" key="1">
    <source>
        <dbReference type="SAM" id="Phobius"/>
    </source>
</evidence>
<keyword evidence="3" id="KW-1185">Reference proteome</keyword>